<dbReference type="PROSITE" id="PS50111">
    <property type="entry name" value="CHEMOTAXIS_TRANSDUC_2"/>
    <property type="match status" value="1"/>
</dbReference>
<evidence type="ECO:0000259" key="6">
    <source>
        <dbReference type="PROSITE" id="PS50111"/>
    </source>
</evidence>
<dbReference type="CDD" id="cd11386">
    <property type="entry name" value="MCP_signal"/>
    <property type="match status" value="1"/>
</dbReference>
<keyword evidence="1 3" id="KW-0807">Transducer</keyword>
<feature type="coiled-coil region" evidence="4">
    <location>
        <begin position="528"/>
        <end position="562"/>
    </location>
</feature>
<evidence type="ECO:0000256" key="5">
    <source>
        <dbReference type="SAM" id="Phobius"/>
    </source>
</evidence>
<protein>
    <submittedName>
        <fullName evidence="8">Methyl-accepting chemotaxis protein</fullName>
    </submittedName>
</protein>
<dbReference type="Gene3D" id="1.10.287.950">
    <property type="entry name" value="Methyl-accepting chemotaxis protein"/>
    <property type="match status" value="1"/>
</dbReference>
<dbReference type="PROSITE" id="PS50885">
    <property type="entry name" value="HAMP"/>
    <property type="match status" value="1"/>
</dbReference>
<dbReference type="GO" id="GO:0007165">
    <property type="term" value="P:signal transduction"/>
    <property type="evidence" value="ECO:0007669"/>
    <property type="project" value="UniProtKB-KW"/>
</dbReference>
<dbReference type="GO" id="GO:0016020">
    <property type="term" value="C:membrane"/>
    <property type="evidence" value="ECO:0007669"/>
    <property type="project" value="InterPro"/>
</dbReference>
<organism evidence="8 9">
    <name type="scientific">Methanospirillum purgamenti</name>
    <dbReference type="NCBI Taxonomy" id="2834276"/>
    <lineage>
        <taxon>Archaea</taxon>
        <taxon>Methanobacteriati</taxon>
        <taxon>Methanobacteriota</taxon>
        <taxon>Stenosarchaea group</taxon>
        <taxon>Methanomicrobia</taxon>
        <taxon>Methanomicrobiales</taxon>
        <taxon>Methanospirillaceae</taxon>
        <taxon>Methanospirillum</taxon>
    </lineage>
</organism>
<keyword evidence="5" id="KW-0812">Transmembrane</keyword>
<evidence type="ECO:0000256" key="3">
    <source>
        <dbReference type="PROSITE-ProRule" id="PRU00284"/>
    </source>
</evidence>
<evidence type="ECO:0000256" key="2">
    <source>
        <dbReference type="ARBA" id="ARBA00029447"/>
    </source>
</evidence>
<reference evidence="8 9" key="1">
    <citation type="submission" date="2021-05" db="EMBL/GenBank/DDBJ databases">
        <title>A novel Methanospirillum isolate from a pyrite-forming mixed culture.</title>
        <authorList>
            <person name="Bunk B."/>
            <person name="Sproer C."/>
            <person name="Spring S."/>
            <person name="Pester M."/>
        </authorList>
    </citation>
    <scope>NUCLEOTIDE SEQUENCE [LARGE SCALE GENOMIC DNA]</scope>
    <source>
        <strain evidence="8 9">J.3.6.1-F.2.7.3</strain>
    </source>
</reference>
<dbReference type="SUPFAM" id="SSF58104">
    <property type="entry name" value="Methyl-accepting chemotaxis protein (MCP) signaling domain"/>
    <property type="match status" value="1"/>
</dbReference>
<dbReference type="SMART" id="SM00283">
    <property type="entry name" value="MA"/>
    <property type="match status" value="1"/>
</dbReference>
<keyword evidence="9" id="KW-1185">Reference proteome</keyword>
<comment type="similarity">
    <text evidence="2">Belongs to the methyl-accepting chemotaxis (MCP) protein family.</text>
</comment>
<evidence type="ECO:0000313" key="8">
    <source>
        <dbReference type="EMBL" id="QVV88058.1"/>
    </source>
</evidence>
<dbReference type="InterPro" id="IPR003660">
    <property type="entry name" value="HAMP_dom"/>
</dbReference>
<evidence type="ECO:0000256" key="1">
    <source>
        <dbReference type="ARBA" id="ARBA00023224"/>
    </source>
</evidence>
<dbReference type="Proteomes" id="UP000680656">
    <property type="component" value="Chromosome"/>
</dbReference>
<accession>A0A8E7AZ32</accession>
<keyword evidence="5" id="KW-1133">Transmembrane helix</keyword>
<name>A0A8E7AZ32_9EURY</name>
<dbReference type="PANTHER" id="PTHR32089">
    <property type="entry name" value="METHYL-ACCEPTING CHEMOTAXIS PROTEIN MCPB"/>
    <property type="match status" value="1"/>
</dbReference>
<dbReference type="SMART" id="SM00304">
    <property type="entry name" value="HAMP"/>
    <property type="match status" value="1"/>
</dbReference>
<sequence>MLILLIIGILGILCVGYIGITSSGIINAQLNELYEIKYIHTVQSEDALIELLQYAKGTSDYITELDKEKMKEIENNTLEPAIQNFNNIIVEYEALGMTSEGKQIVDEIKKSFIQYTDASQKVLELSYEGNNAEAVVMRNNEVIPKRIKIEEDLKKLVDLNNQSAYQFYTESDVIYGNIILSTILVTIIAIIILLLISWYITRNLTRRFTQILSGMSEVGSGNLSYRILMSGSDELSSIGSSFDQMAINLEKQTNEIQENLEKSKRANNDIILIAEQIRKGNLNASIQAENYDGEFRILVKGVNDILQAFIAPLKEAMRIANEFAACNFAVKYDPTAHVQGDFEKFKDALNYSSTCVSDTIKIIQEQLVELTSNAEEANASTEEVAASAKTLADSAGIVSQNADRSNIGVNQVLKAMDDLTTTVNQVATRTDQVSKLTSEADNLSKEGAMLASVAEKGMQGITTSTEESREIISDIRSQMEEIGNIVGLIRDISDQTSLLALNAAIEAARAGDAGLGFAVVADEVKALAQETQKSAENIAQIIENLQKRSIQAAEAMEKTSDEVTEGGKALGDTLNSFNRIVELIDNINQNVADVAAASEEQAASVEEITASIHEVGMLVSDTTKEAEQSAHSSNEAAAAVNQISDVVNNLNTIVEQVQNQVRKFTI</sequence>
<dbReference type="Pfam" id="PF00672">
    <property type="entry name" value="HAMP"/>
    <property type="match status" value="1"/>
</dbReference>
<dbReference type="EMBL" id="CP075546">
    <property type="protein sequence ID" value="QVV88058.1"/>
    <property type="molecule type" value="Genomic_DNA"/>
</dbReference>
<dbReference type="Pfam" id="PF00015">
    <property type="entry name" value="MCPsignal"/>
    <property type="match status" value="1"/>
</dbReference>
<feature type="transmembrane region" description="Helical" evidence="5">
    <location>
        <begin position="174"/>
        <end position="200"/>
    </location>
</feature>
<keyword evidence="5" id="KW-0472">Membrane</keyword>
<proteinExistence type="inferred from homology"/>
<feature type="domain" description="Methyl-accepting transducer" evidence="6">
    <location>
        <begin position="380"/>
        <end position="616"/>
    </location>
</feature>
<evidence type="ECO:0000259" key="7">
    <source>
        <dbReference type="PROSITE" id="PS50885"/>
    </source>
</evidence>
<dbReference type="Gene3D" id="1.20.120.1530">
    <property type="match status" value="1"/>
</dbReference>
<dbReference type="InterPro" id="IPR004089">
    <property type="entry name" value="MCPsignal_dom"/>
</dbReference>
<dbReference type="PANTHER" id="PTHR32089:SF112">
    <property type="entry name" value="LYSOZYME-LIKE PROTEIN-RELATED"/>
    <property type="match status" value="1"/>
</dbReference>
<dbReference type="Pfam" id="PF12729">
    <property type="entry name" value="4HB_MCP_1"/>
    <property type="match status" value="1"/>
</dbReference>
<dbReference type="KEGG" id="mrtj:KHC33_12030"/>
<gene>
    <name evidence="8" type="ORF">KHC33_12030</name>
</gene>
<dbReference type="InterPro" id="IPR024478">
    <property type="entry name" value="HlyB_4HB_MCP"/>
</dbReference>
<evidence type="ECO:0000256" key="4">
    <source>
        <dbReference type="SAM" id="Coils"/>
    </source>
</evidence>
<feature type="domain" description="HAMP" evidence="7">
    <location>
        <begin position="202"/>
        <end position="254"/>
    </location>
</feature>
<evidence type="ECO:0000313" key="9">
    <source>
        <dbReference type="Proteomes" id="UP000680656"/>
    </source>
</evidence>
<dbReference type="AlphaFoldDB" id="A0A8E7AZ32"/>
<dbReference type="CDD" id="cd06225">
    <property type="entry name" value="HAMP"/>
    <property type="match status" value="1"/>
</dbReference>
<keyword evidence="4" id="KW-0175">Coiled coil</keyword>
<dbReference type="Pfam" id="PF18947">
    <property type="entry name" value="HAMP_2"/>
    <property type="match status" value="1"/>
</dbReference>